<dbReference type="GO" id="GO:0005524">
    <property type="term" value="F:ATP binding"/>
    <property type="evidence" value="ECO:0007669"/>
    <property type="project" value="UniProtKB-KW"/>
</dbReference>
<feature type="domain" description="Schlafen AlbA-2" evidence="1">
    <location>
        <begin position="25"/>
        <end position="144"/>
    </location>
</feature>
<keyword evidence="2" id="KW-0547">Nucleotide-binding</keyword>
<comment type="caution">
    <text evidence="2">The sequence shown here is derived from an EMBL/GenBank/DDBJ whole genome shotgun (WGS) entry which is preliminary data.</text>
</comment>
<keyword evidence="3" id="KW-1185">Reference proteome</keyword>
<dbReference type="InterPro" id="IPR007421">
    <property type="entry name" value="Schlafen_AlbA_2_dom"/>
</dbReference>
<sequence length="302" mass="35431">MKNFYLKETYTLDDIQNLIDVNAEESNYLEFKDGRALTKDDKSRINISQDISAFANSDGGVIIYGVSENNHVASSLSFVDGNIFTKEWLEQKILSTVYRPVSNIIIHPIRNKGNFEETIYVVQIPRSMDGPHMSYEKKYYRRNNFLSIAMDEYEVRNHYNQKIKSQLEIFGWKVSEIKSDKLNEKNIKIEVEVFNSGDVVEKDYKVIIHFSKFEKHFKYIPTEKSQNYSHVWEDEGLSISSTGLNPIFPGEYANAMRFTLVLPHDVHFEKLKDSTVFLTLHYTSGKQEWEDTYFELFKEFIK</sequence>
<evidence type="ECO:0000313" key="3">
    <source>
        <dbReference type="Proteomes" id="UP000712080"/>
    </source>
</evidence>
<evidence type="ECO:0000259" key="1">
    <source>
        <dbReference type="Pfam" id="PF04326"/>
    </source>
</evidence>
<protein>
    <submittedName>
        <fullName evidence="2">ATP-binding protein</fullName>
    </submittedName>
</protein>
<accession>A0A972FRA9</accession>
<dbReference type="Pfam" id="PF04326">
    <property type="entry name" value="SLFN_AlbA_2"/>
    <property type="match status" value="1"/>
</dbReference>
<gene>
    <name evidence="2" type="ORF">G6047_00805</name>
</gene>
<organism evidence="2 3">
    <name type="scientific">Flavobacterium silvaticum</name>
    <dbReference type="NCBI Taxonomy" id="1852020"/>
    <lineage>
        <taxon>Bacteria</taxon>
        <taxon>Pseudomonadati</taxon>
        <taxon>Bacteroidota</taxon>
        <taxon>Flavobacteriia</taxon>
        <taxon>Flavobacteriales</taxon>
        <taxon>Flavobacteriaceae</taxon>
        <taxon>Flavobacterium</taxon>
    </lineage>
</organism>
<dbReference type="RefSeq" id="WP_169525478.1">
    <property type="nucleotide sequence ID" value="NZ_JAAMPU010000091.1"/>
</dbReference>
<proteinExistence type="predicted"/>
<reference evidence="2" key="1">
    <citation type="submission" date="2020-02" db="EMBL/GenBank/DDBJ databases">
        <title>Flavobacterium sp. genome.</title>
        <authorList>
            <person name="Jung H.S."/>
            <person name="Baek J.H."/>
            <person name="Jeon C.O."/>
        </authorList>
    </citation>
    <scope>NUCLEOTIDE SEQUENCE</scope>
    <source>
        <strain evidence="2">SE-s28</strain>
    </source>
</reference>
<dbReference type="InterPro" id="IPR038461">
    <property type="entry name" value="Schlafen_AlbA_2_dom_sf"/>
</dbReference>
<dbReference type="Gene3D" id="3.30.950.30">
    <property type="entry name" value="Schlafen, AAA domain"/>
    <property type="match status" value="1"/>
</dbReference>
<keyword evidence="2" id="KW-0067">ATP-binding</keyword>
<dbReference type="EMBL" id="JAAMPU010000091">
    <property type="protein sequence ID" value="NMH26557.1"/>
    <property type="molecule type" value="Genomic_DNA"/>
</dbReference>
<dbReference type="Proteomes" id="UP000712080">
    <property type="component" value="Unassembled WGS sequence"/>
</dbReference>
<evidence type="ECO:0000313" key="2">
    <source>
        <dbReference type="EMBL" id="NMH26557.1"/>
    </source>
</evidence>
<name>A0A972FRA9_9FLAO</name>
<dbReference type="AlphaFoldDB" id="A0A972FRA9"/>